<dbReference type="GO" id="GO:0016798">
    <property type="term" value="F:hydrolase activity, acting on glycosyl bonds"/>
    <property type="evidence" value="ECO:0007669"/>
    <property type="project" value="UniProtKB-KW"/>
</dbReference>
<keyword evidence="9" id="KW-0326">Glycosidase</keyword>
<comment type="similarity">
    <text evidence="4">In the C-terminal section; belongs to the glycosyl hydrolase 73 family.</text>
</comment>
<dbReference type="InterPro" id="IPR002901">
    <property type="entry name" value="MGlyc_endo_b_GlcNAc-like_dom"/>
</dbReference>
<keyword evidence="10" id="KW-0961">Cell wall biogenesis/degradation</keyword>
<protein>
    <recommendedName>
        <fullName evidence="5">Peptidoglycan hydrolase FlgJ</fullName>
    </recommendedName>
    <alternativeName>
        <fullName evidence="11">Muramidase FlgJ</fullName>
    </alternativeName>
</protein>
<dbReference type="InterPro" id="IPR013377">
    <property type="entry name" value="FlgJ"/>
</dbReference>
<dbReference type="NCBIfam" id="TIGR02541">
    <property type="entry name" value="flagell_FlgJ"/>
    <property type="match status" value="1"/>
</dbReference>
<keyword evidence="14" id="KW-0282">Flagellum</keyword>
<keyword evidence="7" id="KW-1005">Bacterial flagellum biogenesis</keyword>
<dbReference type="Pfam" id="PF01832">
    <property type="entry name" value="Glucosaminidase"/>
    <property type="match status" value="1"/>
</dbReference>
<evidence type="ECO:0000256" key="8">
    <source>
        <dbReference type="ARBA" id="ARBA00022801"/>
    </source>
</evidence>
<dbReference type="PANTHER" id="PTHR33308">
    <property type="entry name" value="PEPTIDOGLYCAN HYDROLASE FLGJ"/>
    <property type="match status" value="1"/>
</dbReference>
<dbReference type="Proteomes" id="UP000886339">
    <property type="component" value="Unassembled WGS sequence"/>
</dbReference>
<reference evidence="14" key="1">
    <citation type="journal article" date="2020" name="mSystems">
        <title>Genome- and Community-Level Interaction Insights into Carbon Utilization and Element Cycling Functions of Hydrothermarchaeota in Hydrothermal Sediment.</title>
        <authorList>
            <person name="Zhou Z."/>
            <person name="Liu Y."/>
            <person name="Xu W."/>
            <person name="Pan J."/>
            <person name="Luo Z.H."/>
            <person name="Li M."/>
        </authorList>
    </citation>
    <scope>NUCLEOTIDE SEQUENCE [LARGE SCALE GENOMIC DNA]</scope>
    <source>
        <strain evidence="14">HyVt-458</strain>
    </source>
</reference>
<accession>A0A831RYX8</accession>
<dbReference type="InterPro" id="IPR051056">
    <property type="entry name" value="Glycosyl_Hydrolase_73"/>
</dbReference>
<name>A0A831RYX8_9GAMM</name>
<evidence type="ECO:0000256" key="2">
    <source>
        <dbReference type="ARBA" id="ARBA00004418"/>
    </source>
</evidence>
<dbReference type="GO" id="GO:0071555">
    <property type="term" value="P:cell wall organization"/>
    <property type="evidence" value="ECO:0007669"/>
    <property type="project" value="UniProtKB-KW"/>
</dbReference>
<dbReference type="Gene3D" id="1.10.530.10">
    <property type="match status" value="1"/>
</dbReference>
<evidence type="ECO:0000256" key="5">
    <source>
        <dbReference type="ARBA" id="ARBA00013433"/>
    </source>
</evidence>
<dbReference type="Gene3D" id="2.10.70.40">
    <property type="entry name" value="peptidoglycan hydrolase"/>
    <property type="match status" value="1"/>
</dbReference>
<keyword evidence="14" id="KW-0969">Cilium</keyword>
<evidence type="ECO:0000256" key="7">
    <source>
        <dbReference type="ARBA" id="ARBA00022795"/>
    </source>
</evidence>
<evidence type="ECO:0000256" key="1">
    <source>
        <dbReference type="ARBA" id="ARBA00002954"/>
    </source>
</evidence>
<feature type="region of interest" description="Disordered" evidence="12">
    <location>
        <begin position="121"/>
        <end position="149"/>
    </location>
</feature>
<dbReference type="InterPro" id="IPR019301">
    <property type="entry name" value="Flagellar_prot_FlgJ_N"/>
</dbReference>
<keyword evidence="6" id="KW-0574">Periplasm</keyword>
<dbReference type="EMBL" id="DRLF01000359">
    <property type="protein sequence ID" value="HEC07255.1"/>
    <property type="molecule type" value="Genomic_DNA"/>
</dbReference>
<evidence type="ECO:0000256" key="4">
    <source>
        <dbReference type="ARBA" id="ARBA00007974"/>
    </source>
</evidence>
<keyword evidence="8 14" id="KW-0378">Hydrolase</keyword>
<dbReference type="GO" id="GO:0044780">
    <property type="term" value="P:bacterial-type flagellum assembly"/>
    <property type="evidence" value="ECO:0007669"/>
    <property type="project" value="InterPro"/>
</dbReference>
<evidence type="ECO:0000259" key="13">
    <source>
        <dbReference type="SMART" id="SM00047"/>
    </source>
</evidence>
<dbReference type="PRINTS" id="PR01002">
    <property type="entry name" value="FLGFLGJ"/>
</dbReference>
<dbReference type="Pfam" id="PF10135">
    <property type="entry name" value="Rod-binding"/>
    <property type="match status" value="1"/>
</dbReference>
<organism evidence="14">
    <name type="scientific">Thiolapillus brandeum</name>
    <dbReference type="NCBI Taxonomy" id="1076588"/>
    <lineage>
        <taxon>Bacteria</taxon>
        <taxon>Pseudomonadati</taxon>
        <taxon>Pseudomonadota</taxon>
        <taxon>Gammaproteobacteria</taxon>
        <taxon>Chromatiales</taxon>
        <taxon>Sedimenticolaceae</taxon>
        <taxon>Thiolapillus</taxon>
    </lineage>
</organism>
<comment type="similarity">
    <text evidence="3">In the N-terminal section; belongs to the FlgJ family.</text>
</comment>
<evidence type="ECO:0000256" key="10">
    <source>
        <dbReference type="ARBA" id="ARBA00023316"/>
    </source>
</evidence>
<feature type="domain" description="Mannosyl-glycoprotein endo-beta-N-acetylglucosamidase-like" evidence="13">
    <location>
        <begin position="143"/>
        <end position="307"/>
    </location>
</feature>
<dbReference type="PANTHER" id="PTHR33308:SF9">
    <property type="entry name" value="PEPTIDOGLYCAN HYDROLASE FLGJ"/>
    <property type="match status" value="1"/>
</dbReference>
<evidence type="ECO:0000256" key="3">
    <source>
        <dbReference type="ARBA" id="ARBA00006880"/>
    </source>
</evidence>
<dbReference type="GO" id="GO:0042597">
    <property type="term" value="C:periplasmic space"/>
    <property type="evidence" value="ECO:0007669"/>
    <property type="project" value="UniProtKB-SubCell"/>
</dbReference>
<evidence type="ECO:0000313" key="14">
    <source>
        <dbReference type="EMBL" id="HEC07255.1"/>
    </source>
</evidence>
<dbReference type="GO" id="GO:0004040">
    <property type="term" value="F:amidase activity"/>
    <property type="evidence" value="ECO:0007669"/>
    <property type="project" value="InterPro"/>
</dbReference>
<dbReference type="SMART" id="SM00047">
    <property type="entry name" value="LYZ2"/>
    <property type="match status" value="1"/>
</dbReference>
<gene>
    <name evidence="14" type="primary">flgJ</name>
    <name evidence="14" type="ORF">ENJ12_10405</name>
</gene>
<keyword evidence="14" id="KW-0966">Cell projection</keyword>
<comment type="function">
    <text evidence="1">Flagellum-specific muramidase which hydrolyzes the peptidoglycan layer to assemble the rod structure in the periplasmic space.</text>
</comment>
<evidence type="ECO:0000256" key="12">
    <source>
        <dbReference type="SAM" id="MobiDB-lite"/>
    </source>
</evidence>
<comment type="subcellular location">
    <subcellularLocation>
        <location evidence="2">Periplasm</location>
    </subcellularLocation>
</comment>
<dbReference type="GO" id="GO:0071973">
    <property type="term" value="P:bacterial-type flagellum-dependent cell motility"/>
    <property type="evidence" value="ECO:0007669"/>
    <property type="project" value="TreeGrafter"/>
</dbReference>
<evidence type="ECO:0000256" key="11">
    <source>
        <dbReference type="ARBA" id="ARBA00030835"/>
    </source>
</evidence>
<comment type="caution">
    <text evidence="14">The sequence shown here is derived from an EMBL/GenBank/DDBJ whole genome shotgun (WGS) entry which is preliminary data.</text>
</comment>
<evidence type="ECO:0000256" key="9">
    <source>
        <dbReference type="ARBA" id="ARBA00023295"/>
    </source>
</evidence>
<dbReference type="AlphaFoldDB" id="A0A831RYX8"/>
<proteinExistence type="inferred from homology"/>
<sequence>MNSHLSKAGIYTDFSGLAELKSGARKQSPQARKEVARQFEAMFIQIMLKSMRDAGSLGEGGESEEVRFYQQMFDQQIALDLANNKGMGLAKVFERQLGNETQRTADDDLSLLSRRPFNVRQAAELPNTNNESLEQPAAAEKPQHRWSPESPEEFIRDLWPVAERVAGKLRIRPEVLVAQAALETGWGKKMPDGVQGSSMNLFGIKADPGWKGQKVSVPTLEYREHVAVKEQASFRAYESTEKSMEDYVAFLKNNPRYETALKHSHDPQRFLQELQEAGYATDPRYAEKIEGIMTSDRFAGVVSKLKAG</sequence>
<evidence type="ECO:0000256" key="6">
    <source>
        <dbReference type="ARBA" id="ARBA00022764"/>
    </source>
</evidence>